<feature type="transmembrane region" description="Helical" evidence="1">
    <location>
        <begin position="31"/>
        <end position="51"/>
    </location>
</feature>
<keyword evidence="1" id="KW-0472">Membrane</keyword>
<evidence type="ECO:0000313" key="2">
    <source>
        <dbReference type="EMBL" id="SFV55316.1"/>
    </source>
</evidence>
<keyword evidence="1" id="KW-0812">Transmembrane</keyword>
<organism evidence="2">
    <name type="scientific">hydrothermal vent metagenome</name>
    <dbReference type="NCBI Taxonomy" id="652676"/>
    <lineage>
        <taxon>unclassified sequences</taxon>
        <taxon>metagenomes</taxon>
        <taxon>ecological metagenomes</taxon>
    </lineage>
</organism>
<gene>
    <name evidence="2" type="ORF">MNB_SV-8-318</name>
</gene>
<evidence type="ECO:0000256" key="1">
    <source>
        <dbReference type="SAM" id="Phobius"/>
    </source>
</evidence>
<reference evidence="2" key="1">
    <citation type="submission" date="2016-10" db="EMBL/GenBank/DDBJ databases">
        <authorList>
            <person name="de Groot N.N."/>
        </authorList>
    </citation>
    <scope>NUCLEOTIDE SEQUENCE</scope>
</reference>
<accession>A0A1W1BP97</accession>
<dbReference type="AlphaFoldDB" id="A0A1W1BP97"/>
<name>A0A1W1BP97_9ZZZZ</name>
<protein>
    <submittedName>
        <fullName evidence="2">Uncharacterized protein</fullName>
    </submittedName>
</protein>
<dbReference type="EMBL" id="FPHD01000029">
    <property type="protein sequence ID" value="SFV55316.1"/>
    <property type="molecule type" value="Genomic_DNA"/>
</dbReference>
<feature type="transmembrane region" description="Helical" evidence="1">
    <location>
        <begin position="85"/>
        <end position="102"/>
    </location>
</feature>
<proteinExistence type="predicted"/>
<keyword evidence="1" id="KW-1133">Transmembrane helix</keyword>
<sequence>MREKIKEIQSHIENDPKLKEAVARIKPKRNFWGIAGVILFFFVPELVTYIWQDELVSWCHLHSLTEPLEMQRWLYTKLEEMFRNGVSWLNISIGVLLLIWVWRPHRS</sequence>